<dbReference type="InterPro" id="IPR028939">
    <property type="entry name" value="P5C_Rdtase_cat_N"/>
</dbReference>
<dbReference type="InterPro" id="IPR000304">
    <property type="entry name" value="Pyrroline-COOH_reductase"/>
</dbReference>
<dbReference type="eggNOG" id="COG0345">
    <property type="taxonomic scope" value="Bacteria"/>
</dbReference>
<dbReference type="InterPro" id="IPR053790">
    <property type="entry name" value="P5CR-like_CS"/>
</dbReference>
<dbReference type="Pfam" id="PF14748">
    <property type="entry name" value="P5CR_dimer"/>
    <property type="match status" value="1"/>
</dbReference>
<feature type="domain" description="Pyrroline-5-carboxylate reductase dimerisation" evidence="5">
    <location>
        <begin position="160"/>
        <end position="263"/>
    </location>
</feature>
<comment type="pathway">
    <text evidence="2">Amino-acid biosynthesis; L-proline biosynthesis; L-proline from L-glutamate 5-semialdehyde: step 1/1.</text>
</comment>
<dbReference type="PROSITE" id="PS00521">
    <property type="entry name" value="P5CR"/>
    <property type="match status" value="1"/>
</dbReference>
<dbReference type="Pfam" id="PF03807">
    <property type="entry name" value="F420_oxidored"/>
    <property type="match status" value="1"/>
</dbReference>
<dbReference type="EC" id="1.5.1.2" evidence="2"/>
<dbReference type="HOGENOM" id="CLU_042344_2_1_9"/>
<dbReference type="InterPro" id="IPR008927">
    <property type="entry name" value="6-PGluconate_DH-like_C_sf"/>
</dbReference>
<organism evidence="6 7">
    <name type="scientific">Thermobacillus composti (strain DSM 18247 / JCM 13945 / KWC4)</name>
    <dbReference type="NCBI Taxonomy" id="717605"/>
    <lineage>
        <taxon>Bacteria</taxon>
        <taxon>Bacillati</taxon>
        <taxon>Bacillota</taxon>
        <taxon>Bacilli</taxon>
        <taxon>Bacillales</taxon>
        <taxon>Paenibacillaceae</taxon>
        <taxon>Thermobacillus</taxon>
    </lineage>
</organism>
<dbReference type="Proteomes" id="UP000010795">
    <property type="component" value="Chromosome"/>
</dbReference>
<dbReference type="PANTHER" id="PTHR11645">
    <property type="entry name" value="PYRROLINE-5-CARBOXYLATE REDUCTASE"/>
    <property type="match status" value="1"/>
</dbReference>
<keyword evidence="2" id="KW-0560">Oxidoreductase</keyword>
<dbReference type="UniPathway" id="UPA00098">
    <property type="reaction ID" value="UER00361"/>
</dbReference>
<comment type="function">
    <text evidence="2">Catalyzes the reduction of 1-pyrroline-5-carboxylate (PCA) to L-proline.</text>
</comment>
<keyword evidence="2 3" id="KW-0521">NADP</keyword>
<name>L0EE10_THECK</name>
<dbReference type="KEGG" id="tco:Theco_2420"/>
<dbReference type="PANTHER" id="PTHR11645:SF51">
    <property type="entry name" value="COME OPERON PROTEIN 4"/>
    <property type="match status" value="1"/>
</dbReference>
<keyword evidence="2" id="KW-0028">Amino-acid biosynthesis</keyword>
<dbReference type="Gene3D" id="1.10.3730.10">
    <property type="entry name" value="ProC C-terminal domain-like"/>
    <property type="match status" value="1"/>
</dbReference>
<evidence type="ECO:0000313" key="6">
    <source>
        <dbReference type="EMBL" id="AGA58528.1"/>
    </source>
</evidence>
<dbReference type="GO" id="GO:0005737">
    <property type="term" value="C:cytoplasm"/>
    <property type="evidence" value="ECO:0007669"/>
    <property type="project" value="UniProtKB-SubCell"/>
</dbReference>
<dbReference type="GO" id="GO:0055129">
    <property type="term" value="P:L-proline biosynthetic process"/>
    <property type="evidence" value="ECO:0007669"/>
    <property type="project" value="UniProtKB-UniRule"/>
</dbReference>
<evidence type="ECO:0000313" key="7">
    <source>
        <dbReference type="Proteomes" id="UP000010795"/>
    </source>
</evidence>
<dbReference type="InterPro" id="IPR036291">
    <property type="entry name" value="NAD(P)-bd_dom_sf"/>
</dbReference>
<proteinExistence type="inferred from homology"/>
<sequence>MVNVGFIGTGSMGGMLVEAFIRSGALPPECIAVANRTPAKAERLALRYPGVRAVRSNAEAAAGRDIVFLCVKPLDFKTVIDEIRASVQPEQLIVSITSPVLLAHLEEWLPCRVAKVIPSITNMALSGVTLCIYGSRIEPEQMAMLEGLLSHISQPIRIDEKYTRVVSDLSSCGPAFMAFVLRRFVDAAVEETGIGREDAERLAAGMLLGTGRLLTGEGLSADELIRRVSVPGGITAAALKQLDTELDGVFNRLIRTTHAKFREDLAKVDQSFAVKH</sequence>
<comment type="catalytic activity">
    <reaction evidence="2">
        <text>L-proline + NADP(+) = (S)-1-pyrroline-5-carboxylate + NADPH + 2 H(+)</text>
        <dbReference type="Rhea" id="RHEA:14109"/>
        <dbReference type="ChEBI" id="CHEBI:15378"/>
        <dbReference type="ChEBI" id="CHEBI:17388"/>
        <dbReference type="ChEBI" id="CHEBI:57783"/>
        <dbReference type="ChEBI" id="CHEBI:58349"/>
        <dbReference type="ChEBI" id="CHEBI:60039"/>
        <dbReference type="EC" id="1.5.1.2"/>
    </reaction>
</comment>
<feature type="binding site" evidence="3">
    <location>
        <position position="57"/>
    </location>
    <ligand>
        <name>NADPH</name>
        <dbReference type="ChEBI" id="CHEBI:57783"/>
    </ligand>
</feature>
<evidence type="ECO:0000256" key="3">
    <source>
        <dbReference type="PIRSR" id="PIRSR000193-1"/>
    </source>
</evidence>
<dbReference type="EMBL" id="CP003255">
    <property type="protein sequence ID" value="AGA58528.1"/>
    <property type="molecule type" value="Genomic_DNA"/>
</dbReference>
<evidence type="ECO:0000259" key="4">
    <source>
        <dbReference type="Pfam" id="PF03807"/>
    </source>
</evidence>
<keyword evidence="7" id="KW-1185">Reference proteome</keyword>
<dbReference type="HAMAP" id="MF_01925">
    <property type="entry name" value="P5C_reductase"/>
    <property type="match status" value="1"/>
</dbReference>
<accession>L0EE10</accession>
<dbReference type="SUPFAM" id="SSF48179">
    <property type="entry name" value="6-phosphogluconate dehydrogenase C-terminal domain-like"/>
    <property type="match status" value="1"/>
</dbReference>
<gene>
    <name evidence="2" type="primary">proC</name>
    <name evidence="6" type="ordered locus">Theco_2420</name>
</gene>
<dbReference type="GO" id="GO:0004735">
    <property type="term" value="F:pyrroline-5-carboxylate reductase activity"/>
    <property type="evidence" value="ECO:0007669"/>
    <property type="project" value="UniProtKB-UniRule"/>
</dbReference>
<dbReference type="SUPFAM" id="SSF51735">
    <property type="entry name" value="NAD(P)-binding Rossmann-fold domains"/>
    <property type="match status" value="1"/>
</dbReference>
<evidence type="ECO:0000256" key="2">
    <source>
        <dbReference type="HAMAP-Rule" id="MF_01925"/>
    </source>
</evidence>
<protein>
    <recommendedName>
        <fullName evidence="2">Pyrroline-5-carboxylate reductase</fullName>
        <shortName evidence="2">P5C reductase</shortName>
        <shortName evidence="2">P5CR</shortName>
        <ecNumber evidence="2">1.5.1.2</ecNumber>
    </recommendedName>
    <alternativeName>
        <fullName evidence="2">PCA reductase</fullName>
    </alternativeName>
</protein>
<evidence type="ECO:0000259" key="5">
    <source>
        <dbReference type="Pfam" id="PF14748"/>
    </source>
</evidence>
<comment type="catalytic activity">
    <reaction evidence="2">
        <text>L-proline + NAD(+) = (S)-1-pyrroline-5-carboxylate + NADH + 2 H(+)</text>
        <dbReference type="Rhea" id="RHEA:14105"/>
        <dbReference type="ChEBI" id="CHEBI:15378"/>
        <dbReference type="ChEBI" id="CHEBI:17388"/>
        <dbReference type="ChEBI" id="CHEBI:57540"/>
        <dbReference type="ChEBI" id="CHEBI:57945"/>
        <dbReference type="ChEBI" id="CHEBI:60039"/>
        <dbReference type="EC" id="1.5.1.2"/>
    </reaction>
</comment>
<feature type="binding site" evidence="3">
    <location>
        <begin position="7"/>
        <end position="12"/>
    </location>
    <ligand>
        <name>NADP(+)</name>
        <dbReference type="ChEBI" id="CHEBI:58349"/>
    </ligand>
</feature>
<dbReference type="AlphaFoldDB" id="L0EE10"/>
<reference evidence="7" key="1">
    <citation type="submission" date="2012-01" db="EMBL/GenBank/DDBJ databases">
        <title>Complete sequence of chromosome of Thermobacillus composti KWC4.</title>
        <authorList>
            <person name="Lucas S."/>
            <person name="Han J."/>
            <person name="Lapidus A."/>
            <person name="Cheng J.-F."/>
            <person name="Goodwin L."/>
            <person name="Pitluck S."/>
            <person name="Peters L."/>
            <person name="Ovchinnikova G."/>
            <person name="Teshima H."/>
            <person name="Detter J.C."/>
            <person name="Han C."/>
            <person name="Tapia R."/>
            <person name="Land M."/>
            <person name="Hauser L."/>
            <person name="Kyrpides N."/>
            <person name="Ivanova N."/>
            <person name="Pagani I."/>
            <person name="Anderson I."/>
            <person name="Woyke T."/>
        </authorList>
    </citation>
    <scope>NUCLEOTIDE SEQUENCE [LARGE SCALE GENOMIC DNA]</scope>
    <source>
        <strain evidence="7">DSM 18247 / JCM 13945 / KWC4</strain>
    </source>
</reference>
<dbReference type="STRING" id="717605.Theco_2420"/>
<evidence type="ECO:0000256" key="1">
    <source>
        <dbReference type="ARBA" id="ARBA00005525"/>
    </source>
</evidence>
<comment type="similarity">
    <text evidence="1 2">Belongs to the pyrroline-5-carboxylate reductase family.</text>
</comment>
<keyword evidence="2" id="KW-0963">Cytoplasm</keyword>
<keyword evidence="2" id="KW-0641">Proline biosynthesis</keyword>
<dbReference type="InterPro" id="IPR029036">
    <property type="entry name" value="P5CR_dimer"/>
</dbReference>
<dbReference type="PIRSF" id="PIRSF000193">
    <property type="entry name" value="Pyrrol-5-carb_rd"/>
    <property type="match status" value="1"/>
</dbReference>
<comment type="subcellular location">
    <subcellularLocation>
        <location evidence="2">Cytoplasm</location>
    </subcellularLocation>
</comment>
<dbReference type="Gene3D" id="3.40.50.720">
    <property type="entry name" value="NAD(P)-binding Rossmann-like Domain"/>
    <property type="match status" value="1"/>
</dbReference>
<dbReference type="NCBIfam" id="NF005814">
    <property type="entry name" value="PRK07680.1"/>
    <property type="match status" value="1"/>
</dbReference>
<feature type="domain" description="Pyrroline-5-carboxylate reductase catalytic N-terminal" evidence="4">
    <location>
        <begin position="4"/>
        <end position="98"/>
    </location>
</feature>